<dbReference type="eggNOG" id="COG0599">
    <property type="taxonomic scope" value="Bacteria"/>
</dbReference>
<dbReference type="STRING" id="634500.EbC_11660"/>
<dbReference type="SUPFAM" id="SSF69118">
    <property type="entry name" value="AhpD-like"/>
    <property type="match status" value="1"/>
</dbReference>
<reference evidence="2 3" key="1">
    <citation type="journal article" date="2010" name="BMC Genomics">
        <title>Genome comparison of the epiphytic bacteria Erwinia billingiae and E. tasmaniensis with the pear pathogen E. pyrifoliae.</title>
        <authorList>
            <person name="Kube M."/>
            <person name="Migdoll A.M."/>
            <person name="Gehring I."/>
            <person name="Heitmann K."/>
            <person name="Mayer Y."/>
            <person name="Kuhl H."/>
            <person name="Knaust F."/>
            <person name="Geider K."/>
            <person name="Reinhardt R."/>
        </authorList>
    </citation>
    <scope>NUCLEOTIDE SEQUENCE [LARGE SCALE GENOMIC DNA]</scope>
    <source>
        <strain evidence="2 3">Eb661</strain>
    </source>
</reference>
<dbReference type="AlphaFoldDB" id="D8MPE0"/>
<dbReference type="HOGENOM" id="CLU_070025_5_1_6"/>
<dbReference type="InterPro" id="IPR052512">
    <property type="entry name" value="4CMD/NDH-1_regulator"/>
</dbReference>
<dbReference type="Pfam" id="PF02627">
    <property type="entry name" value="CMD"/>
    <property type="match status" value="1"/>
</dbReference>
<accession>D8MPE0</accession>
<feature type="domain" description="Carboxymuconolactone decarboxylase-like" evidence="1">
    <location>
        <begin position="16"/>
        <end position="100"/>
    </location>
</feature>
<dbReference type="EMBL" id="FP236843">
    <property type="protein sequence ID" value="CAX58697.1"/>
    <property type="molecule type" value="Genomic_DNA"/>
</dbReference>
<organism evidence="3">
    <name type="scientific">Erwinia billingiae (strain Eb661)</name>
    <dbReference type="NCBI Taxonomy" id="634500"/>
    <lineage>
        <taxon>Bacteria</taxon>
        <taxon>Pseudomonadati</taxon>
        <taxon>Pseudomonadota</taxon>
        <taxon>Gammaproteobacteria</taxon>
        <taxon>Enterobacterales</taxon>
        <taxon>Erwiniaceae</taxon>
        <taxon>Erwinia</taxon>
    </lineage>
</organism>
<keyword evidence="3" id="KW-1185">Reference proteome</keyword>
<dbReference type="Proteomes" id="UP000008793">
    <property type="component" value="Chromosome"/>
</dbReference>
<dbReference type="Gene3D" id="1.20.1290.10">
    <property type="entry name" value="AhpD-like"/>
    <property type="match status" value="1"/>
</dbReference>
<evidence type="ECO:0000313" key="2">
    <source>
        <dbReference type="EMBL" id="CAX58697.1"/>
    </source>
</evidence>
<evidence type="ECO:0000259" key="1">
    <source>
        <dbReference type="Pfam" id="PF02627"/>
    </source>
</evidence>
<protein>
    <submittedName>
        <fullName evidence="2">Carboxymuconolactone decarboxylase</fullName>
    </submittedName>
</protein>
<dbReference type="InterPro" id="IPR003779">
    <property type="entry name" value="CMD-like"/>
</dbReference>
<dbReference type="KEGG" id="ebi:EbC_11660"/>
<dbReference type="GO" id="GO:0051920">
    <property type="term" value="F:peroxiredoxin activity"/>
    <property type="evidence" value="ECO:0007669"/>
    <property type="project" value="InterPro"/>
</dbReference>
<evidence type="ECO:0000313" key="3">
    <source>
        <dbReference type="Proteomes" id="UP000008793"/>
    </source>
</evidence>
<gene>
    <name evidence="2" type="ordered locus">EbC_11660</name>
</gene>
<sequence length="101" mass="11392">MMAKSLNRETLAKLAPKLAELSQEILFNDIWKREALTPRERSLLTLGALTALGRVQQLPWHIDFAQQNGLTREQIVEAFTHLAFYAGWPAAVSALTCLEEE</sequence>
<dbReference type="InterPro" id="IPR029032">
    <property type="entry name" value="AhpD-like"/>
</dbReference>
<dbReference type="PANTHER" id="PTHR33570">
    <property type="entry name" value="4-CARBOXYMUCONOLACTONE DECARBOXYLASE FAMILY PROTEIN"/>
    <property type="match status" value="1"/>
</dbReference>
<proteinExistence type="predicted"/>
<name>D8MPE0_ERWBE</name>
<dbReference type="PANTHER" id="PTHR33570:SF9">
    <property type="entry name" value="BLL4600 PROTEIN"/>
    <property type="match status" value="1"/>
</dbReference>